<evidence type="ECO:0000313" key="2">
    <source>
        <dbReference type="EMBL" id="KAA1071883.1"/>
    </source>
</evidence>
<protein>
    <submittedName>
        <fullName evidence="2">Uncharacterized protein</fullName>
    </submittedName>
</protein>
<accession>A0A5B0M6S8</accession>
<dbReference type="AlphaFoldDB" id="A0A5B0M6S8"/>
<feature type="compositionally biased region" description="Pro residues" evidence="1">
    <location>
        <begin position="94"/>
        <end position="105"/>
    </location>
</feature>
<name>A0A5B0M6S8_PUCGR</name>
<keyword evidence="3" id="KW-1185">Reference proteome</keyword>
<proteinExistence type="predicted"/>
<evidence type="ECO:0000256" key="1">
    <source>
        <dbReference type="SAM" id="MobiDB-lite"/>
    </source>
</evidence>
<gene>
    <name evidence="2" type="ORF">PGT21_022016</name>
</gene>
<feature type="compositionally biased region" description="Low complexity" evidence="1">
    <location>
        <begin position="58"/>
        <end position="71"/>
    </location>
</feature>
<sequence length="149" mass="16344">MGTSIIDLLKFKFKFDPPIRRKKSKKKTKKTKKPVNPTPSTPEPIDAPEELPSPHVISSPSLPDLPALYDPAPAPDQSDANKQEVSFDEHVPVPNRPISPVPPVVVDPNDMIHPAFRDDNPTGMLAAEPIVPGEDPLTTNPVHLWTLDS</sequence>
<organism evidence="2 3">
    <name type="scientific">Puccinia graminis f. sp. tritici</name>
    <dbReference type="NCBI Taxonomy" id="56615"/>
    <lineage>
        <taxon>Eukaryota</taxon>
        <taxon>Fungi</taxon>
        <taxon>Dikarya</taxon>
        <taxon>Basidiomycota</taxon>
        <taxon>Pucciniomycotina</taxon>
        <taxon>Pucciniomycetes</taxon>
        <taxon>Pucciniales</taxon>
        <taxon>Pucciniaceae</taxon>
        <taxon>Puccinia</taxon>
    </lineage>
</organism>
<evidence type="ECO:0000313" key="3">
    <source>
        <dbReference type="Proteomes" id="UP000324748"/>
    </source>
</evidence>
<feature type="compositionally biased region" description="Basic residues" evidence="1">
    <location>
        <begin position="20"/>
        <end position="33"/>
    </location>
</feature>
<dbReference type="Proteomes" id="UP000324748">
    <property type="component" value="Unassembled WGS sequence"/>
</dbReference>
<feature type="region of interest" description="Disordered" evidence="1">
    <location>
        <begin position="19"/>
        <end position="124"/>
    </location>
</feature>
<comment type="caution">
    <text evidence="2">The sequence shown here is derived from an EMBL/GenBank/DDBJ whole genome shotgun (WGS) entry which is preliminary data.</text>
</comment>
<dbReference type="EMBL" id="VSWC01000170">
    <property type="protein sequence ID" value="KAA1071883.1"/>
    <property type="molecule type" value="Genomic_DNA"/>
</dbReference>
<feature type="compositionally biased region" description="Basic and acidic residues" evidence="1">
    <location>
        <begin position="79"/>
        <end position="91"/>
    </location>
</feature>
<reference evidence="2 3" key="1">
    <citation type="submission" date="2019-05" db="EMBL/GenBank/DDBJ databases">
        <title>Emergence of the Ug99 lineage of the wheat stem rust pathogen through somatic hybridization.</title>
        <authorList>
            <person name="Li F."/>
            <person name="Upadhyaya N.M."/>
            <person name="Sperschneider J."/>
            <person name="Matny O."/>
            <person name="Nguyen-Phuc H."/>
            <person name="Mago R."/>
            <person name="Raley C."/>
            <person name="Miller M.E."/>
            <person name="Silverstein K.A.T."/>
            <person name="Henningsen E."/>
            <person name="Hirsch C.D."/>
            <person name="Visser B."/>
            <person name="Pretorius Z.A."/>
            <person name="Steffenson B.J."/>
            <person name="Schwessinger B."/>
            <person name="Dodds P.N."/>
            <person name="Figueroa M."/>
        </authorList>
    </citation>
    <scope>NUCLEOTIDE SEQUENCE [LARGE SCALE GENOMIC DNA]</scope>
    <source>
        <strain evidence="2">21-0</strain>
    </source>
</reference>